<proteinExistence type="predicted"/>
<evidence type="ECO:0000313" key="3">
    <source>
        <dbReference type="Proteomes" id="UP001470230"/>
    </source>
</evidence>
<keyword evidence="1" id="KW-0472">Membrane</keyword>
<evidence type="ECO:0000256" key="1">
    <source>
        <dbReference type="SAM" id="Phobius"/>
    </source>
</evidence>
<name>A0ABR2LD91_9EUKA</name>
<comment type="caution">
    <text evidence="2">The sequence shown here is derived from an EMBL/GenBank/DDBJ whole genome shotgun (WGS) entry which is preliminary data.</text>
</comment>
<gene>
    <name evidence="2" type="ORF">M9Y10_002995</name>
</gene>
<dbReference type="EMBL" id="JAPFFF010000001">
    <property type="protein sequence ID" value="KAK8900665.1"/>
    <property type="molecule type" value="Genomic_DNA"/>
</dbReference>
<dbReference type="Proteomes" id="UP001470230">
    <property type="component" value="Unassembled WGS sequence"/>
</dbReference>
<evidence type="ECO:0000313" key="2">
    <source>
        <dbReference type="EMBL" id="KAK8900665.1"/>
    </source>
</evidence>
<feature type="transmembrane region" description="Helical" evidence="1">
    <location>
        <begin position="404"/>
        <end position="425"/>
    </location>
</feature>
<keyword evidence="1" id="KW-1133">Transmembrane helix</keyword>
<accession>A0ABR2LD91</accession>
<protein>
    <submittedName>
        <fullName evidence="2">Uncharacterized protein</fullName>
    </submittedName>
</protein>
<keyword evidence="1" id="KW-0812">Transmembrane</keyword>
<sequence>MMIFILSSLLLKINDFGKKTFNSTADPPSFQLPYIIFPYFLNQANQLQIFNEFQDSIKNDTEVATASIDCLSSRTACSKLMLQPGFVHISYPPHMPNINIKKLDKPIDSLESLNQVYEKIVNGNVQTFHKGVIDNIYEKMDANCSEKIYPAFVLASKNQNLDDLNEKLSAFKQIALEYIQTDILFAYVDEPSIYDAFKIAPKTELIYISPSHKNTIFNPGTTDQFQFDVEDNKLSSYFSTSNVDFTIDDLRHFVEIHRTPFFADPYQYHLDSSSTFFLAVVNGDKILKKKEIISKLKEYHHRFPVVFIDNSKNPFLSSSVCRNFNKILRTTSDYSSDSCLALVNFKEARSIVLNQTLNENFSLSLNEIIETMDNFNILYNESTSFSQKMFQKLMLQLQFNQHTLIAFASTLLSGMIVLSGMFLSFKNERNKKTTKEFKNFPQMQRVNNIKKDDEKDKKE</sequence>
<keyword evidence="3" id="KW-1185">Reference proteome</keyword>
<reference evidence="2 3" key="1">
    <citation type="submission" date="2024-04" db="EMBL/GenBank/DDBJ databases">
        <title>Tritrichomonas musculus Genome.</title>
        <authorList>
            <person name="Alves-Ferreira E."/>
            <person name="Grigg M."/>
            <person name="Lorenzi H."/>
            <person name="Galac M."/>
        </authorList>
    </citation>
    <scope>NUCLEOTIDE SEQUENCE [LARGE SCALE GENOMIC DNA]</scope>
    <source>
        <strain evidence="2 3">EAF2021</strain>
    </source>
</reference>
<organism evidence="2 3">
    <name type="scientific">Tritrichomonas musculus</name>
    <dbReference type="NCBI Taxonomy" id="1915356"/>
    <lineage>
        <taxon>Eukaryota</taxon>
        <taxon>Metamonada</taxon>
        <taxon>Parabasalia</taxon>
        <taxon>Tritrichomonadida</taxon>
        <taxon>Tritrichomonadidae</taxon>
        <taxon>Tritrichomonas</taxon>
    </lineage>
</organism>